<gene>
    <name evidence="1" type="ORF">SAMN02745126_05024</name>
</gene>
<keyword evidence="2" id="KW-1185">Reference proteome</keyword>
<dbReference type="EMBL" id="FUWJ01000009">
    <property type="protein sequence ID" value="SKA30789.1"/>
    <property type="molecule type" value="Genomic_DNA"/>
</dbReference>
<dbReference type="Gene3D" id="1.20.120.10">
    <property type="entry name" value="Cytochrome c/b562"/>
    <property type="match status" value="1"/>
</dbReference>
<accession>A0A1T4SRD8</accession>
<dbReference type="GO" id="GO:0009055">
    <property type="term" value="F:electron transfer activity"/>
    <property type="evidence" value="ECO:0007669"/>
    <property type="project" value="InterPro"/>
</dbReference>
<protein>
    <submittedName>
        <fullName evidence="1">Cytochrome C</fullName>
    </submittedName>
</protein>
<dbReference type="OrthoDB" id="1150802at2"/>
<sequence>MLPLYSQSICRPYIGTPLRCVRSVLRLGILAAMAVATVAAGDDRELVKLPEPMQAHMLGNMRDHLATLNELLKLVAKEEYKPAAELAEARLGMSSLGLHGAAHMAPFMPQPMQEMGTGMHHAASRFALVATDADVERSKASLQQVTAALQEVTATCVACHSAYRIH</sequence>
<evidence type="ECO:0000313" key="2">
    <source>
        <dbReference type="Proteomes" id="UP000190092"/>
    </source>
</evidence>
<organism evidence="1 2">
    <name type="scientific">Enhydrobacter aerosaccus</name>
    <dbReference type="NCBI Taxonomy" id="225324"/>
    <lineage>
        <taxon>Bacteria</taxon>
        <taxon>Pseudomonadati</taxon>
        <taxon>Pseudomonadota</taxon>
        <taxon>Alphaproteobacteria</taxon>
        <taxon>Hyphomicrobiales</taxon>
        <taxon>Enhydrobacter</taxon>
    </lineage>
</organism>
<dbReference type="AlphaFoldDB" id="A0A1T4SRD8"/>
<dbReference type="GO" id="GO:0020037">
    <property type="term" value="F:heme binding"/>
    <property type="evidence" value="ECO:0007669"/>
    <property type="project" value="InterPro"/>
</dbReference>
<proteinExistence type="predicted"/>
<evidence type="ECO:0000313" key="1">
    <source>
        <dbReference type="EMBL" id="SKA30789.1"/>
    </source>
</evidence>
<reference evidence="2" key="1">
    <citation type="submission" date="2017-02" db="EMBL/GenBank/DDBJ databases">
        <authorList>
            <person name="Varghese N."/>
            <person name="Submissions S."/>
        </authorList>
    </citation>
    <scope>NUCLEOTIDE SEQUENCE [LARGE SCALE GENOMIC DNA]</scope>
    <source>
        <strain evidence="2">ATCC 27094</strain>
    </source>
</reference>
<dbReference type="Proteomes" id="UP000190092">
    <property type="component" value="Unassembled WGS sequence"/>
</dbReference>
<dbReference type="GO" id="GO:0005506">
    <property type="term" value="F:iron ion binding"/>
    <property type="evidence" value="ECO:0007669"/>
    <property type="project" value="InterPro"/>
</dbReference>
<name>A0A1T4SRD8_9HYPH</name>
<dbReference type="InterPro" id="IPR002321">
    <property type="entry name" value="Cyt_c_II"/>
</dbReference>
<dbReference type="PROSITE" id="PS51009">
    <property type="entry name" value="CYTCII"/>
    <property type="match status" value="1"/>
</dbReference>
<dbReference type="GO" id="GO:0022900">
    <property type="term" value="P:electron transport chain"/>
    <property type="evidence" value="ECO:0007669"/>
    <property type="project" value="InterPro"/>
</dbReference>
<dbReference type="InterPro" id="IPR010980">
    <property type="entry name" value="Cyt_c/b562"/>
</dbReference>
<dbReference type="SUPFAM" id="SSF47175">
    <property type="entry name" value="Cytochromes"/>
    <property type="match status" value="1"/>
</dbReference>